<organism evidence="4 5">
    <name type="scientific">Elsinoe australis</name>
    <dbReference type="NCBI Taxonomy" id="40998"/>
    <lineage>
        <taxon>Eukaryota</taxon>
        <taxon>Fungi</taxon>
        <taxon>Dikarya</taxon>
        <taxon>Ascomycota</taxon>
        <taxon>Pezizomycotina</taxon>
        <taxon>Dothideomycetes</taxon>
        <taxon>Dothideomycetidae</taxon>
        <taxon>Myriangiales</taxon>
        <taxon>Elsinoaceae</taxon>
        <taxon>Elsinoe</taxon>
    </lineage>
</organism>
<feature type="compositionally biased region" description="Pro residues" evidence="2">
    <location>
        <begin position="234"/>
        <end position="315"/>
    </location>
</feature>
<dbReference type="InterPro" id="IPR003980">
    <property type="entry name" value="Histamine_H3_rcpt"/>
</dbReference>
<dbReference type="Pfam" id="PF02205">
    <property type="entry name" value="WH2"/>
    <property type="match status" value="1"/>
</dbReference>
<feature type="compositionally biased region" description="Gly residues" evidence="2">
    <location>
        <begin position="112"/>
        <end position="121"/>
    </location>
</feature>
<dbReference type="SMART" id="SM00246">
    <property type="entry name" value="WH2"/>
    <property type="match status" value="2"/>
</dbReference>
<dbReference type="GO" id="GO:0016020">
    <property type="term" value="C:membrane"/>
    <property type="evidence" value="ECO:0007669"/>
    <property type="project" value="InterPro"/>
</dbReference>
<feature type="compositionally biased region" description="Pro residues" evidence="2">
    <location>
        <begin position="160"/>
        <end position="197"/>
    </location>
</feature>
<keyword evidence="1" id="KW-0597">Phosphoprotein</keyword>
<dbReference type="PROSITE" id="PS51082">
    <property type="entry name" value="WH2"/>
    <property type="match status" value="1"/>
</dbReference>
<dbReference type="GO" id="GO:0004969">
    <property type="term" value="F:histamine receptor activity"/>
    <property type="evidence" value="ECO:0007669"/>
    <property type="project" value="InterPro"/>
</dbReference>
<feature type="compositionally biased region" description="Pro residues" evidence="2">
    <location>
        <begin position="1"/>
        <end position="37"/>
    </location>
</feature>
<dbReference type="InterPro" id="IPR003124">
    <property type="entry name" value="WH2_dom"/>
</dbReference>
<proteinExistence type="predicted"/>
<feature type="region of interest" description="Disordered" evidence="2">
    <location>
        <begin position="1"/>
        <end position="453"/>
    </location>
</feature>
<feature type="compositionally biased region" description="Pro residues" evidence="2">
    <location>
        <begin position="339"/>
        <end position="375"/>
    </location>
</feature>
<feature type="compositionally biased region" description="Polar residues" evidence="2">
    <location>
        <begin position="385"/>
        <end position="401"/>
    </location>
</feature>
<dbReference type="PRINTS" id="PR01471">
    <property type="entry name" value="HISTAMINEH3R"/>
</dbReference>
<accession>A0A4U7B366</accession>
<name>A0A4U7B366_9PEZI</name>
<protein>
    <submittedName>
        <fullName evidence="4">WH2 motif-containing protein</fullName>
    </submittedName>
</protein>
<sequence length="453" mass="44158">MPGPPPPPPPPPPGGAGGPPPPPPPPPGNLPSRPPPAAAKGRGALLGDIEKGARLRKTVTNDRSSPIVEGKKSAGPSPLGAPPVPGAAPRAPSSLAPAKPDAGRVRSNSDLGDGGLGGGPQLAGIFAGGMPKLRKAGGVKTGAETDSPYLSDPEPTRRSPAPPSGSAPKPPGAPRVPGGAPPPPPPPGSAPAPPPNPAVAALRGNLRPSSTGGLPGDLGPDDPRRASTLSLPTKPKPPTIGKKPPIPPPVGRKPSGAAPPPPPSAPPPPTSTSPAPPAAPPPPPAAAPRPPPAPPAPSIRSPPPPPSAPPPPSGPSPSIAAQAARSAFGQSSSAIASPPASPAPPPPRPPGNAAPPPPPAPPSSAPAPPPPPPSAAPTRRPLDASSYTLTNGSATSPSPSRDATGAGRIVIENPKWKFQPDESLPKPRDFVGGPKRYRAGRGSSVPLDLAAFE</sequence>
<dbReference type="Proteomes" id="UP000308133">
    <property type="component" value="Unassembled WGS sequence"/>
</dbReference>
<feature type="compositionally biased region" description="Basic and acidic residues" evidence="2">
    <location>
        <begin position="414"/>
        <end position="429"/>
    </location>
</feature>
<evidence type="ECO:0000313" key="4">
    <source>
        <dbReference type="EMBL" id="TKX23841.1"/>
    </source>
</evidence>
<gene>
    <name evidence="4" type="ORF">C1H76_3779</name>
</gene>
<evidence type="ECO:0000313" key="5">
    <source>
        <dbReference type="Proteomes" id="UP000308133"/>
    </source>
</evidence>
<dbReference type="EMBL" id="PTQR01000050">
    <property type="protein sequence ID" value="TKX23841.1"/>
    <property type="molecule type" value="Genomic_DNA"/>
</dbReference>
<feature type="domain" description="WH2" evidence="3">
    <location>
        <begin position="41"/>
        <end position="58"/>
    </location>
</feature>
<evidence type="ECO:0000256" key="1">
    <source>
        <dbReference type="ARBA" id="ARBA00022553"/>
    </source>
</evidence>
<feature type="compositionally biased region" description="Low complexity" evidence="2">
    <location>
        <begin position="87"/>
        <end position="100"/>
    </location>
</feature>
<dbReference type="GO" id="GO:0003779">
    <property type="term" value="F:actin binding"/>
    <property type="evidence" value="ECO:0007669"/>
    <property type="project" value="InterPro"/>
</dbReference>
<evidence type="ECO:0000256" key="2">
    <source>
        <dbReference type="SAM" id="MobiDB-lite"/>
    </source>
</evidence>
<reference evidence="4 5" key="1">
    <citation type="submission" date="2018-02" db="EMBL/GenBank/DDBJ databases">
        <title>Draft genome sequences of Elsinoe sp., causing black scab on jojoba.</title>
        <authorList>
            <person name="Stodart B."/>
            <person name="Jeffress S."/>
            <person name="Ash G."/>
            <person name="Arun Chinnappa K."/>
        </authorList>
    </citation>
    <scope>NUCLEOTIDE SEQUENCE [LARGE SCALE GENOMIC DNA]</scope>
    <source>
        <strain evidence="4 5">Hillstone_2</strain>
    </source>
</reference>
<comment type="caution">
    <text evidence="4">The sequence shown here is derived from an EMBL/GenBank/DDBJ whole genome shotgun (WGS) entry which is preliminary data.</text>
</comment>
<evidence type="ECO:0000259" key="3">
    <source>
        <dbReference type="PROSITE" id="PS51082"/>
    </source>
</evidence>
<dbReference type="AlphaFoldDB" id="A0A4U7B366"/>